<evidence type="ECO:0000256" key="1">
    <source>
        <dbReference type="PROSITE-ProRule" id="PRU00489"/>
    </source>
</evidence>
<dbReference type="AlphaFoldDB" id="A0A8J2PE47"/>
<proteinExistence type="inferred from homology"/>
<sequence length="152" mass="17433">AIVAVWCTNSQTHQTKVTQDFFPIWEVDYIATWYWLKVTQEGWPVCPFNQDTKKQPYESIILGQRRSREPTNEGKVAQELPRDSKIITSIPSSIHSHKPPLIEVLRPYINEPELNSGNCLELFARYASPGFTSVGDEVLKLMHESLFVSVNK</sequence>
<gene>
    <name evidence="2" type="ORF">AFUS01_LOCUS30615</name>
</gene>
<dbReference type="PANTHER" id="PTHR12829">
    <property type="entry name" value="N6-ADENOSINE-METHYLTRANSFERASE"/>
    <property type="match status" value="1"/>
</dbReference>
<evidence type="ECO:0000313" key="2">
    <source>
        <dbReference type="EMBL" id="CAG7820212.1"/>
    </source>
</evidence>
<organism evidence="2 3">
    <name type="scientific">Allacma fusca</name>
    <dbReference type="NCBI Taxonomy" id="39272"/>
    <lineage>
        <taxon>Eukaryota</taxon>
        <taxon>Metazoa</taxon>
        <taxon>Ecdysozoa</taxon>
        <taxon>Arthropoda</taxon>
        <taxon>Hexapoda</taxon>
        <taxon>Collembola</taxon>
        <taxon>Symphypleona</taxon>
        <taxon>Sminthuridae</taxon>
        <taxon>Allacma</taxon>
    </lineage>
</organism>
<dbReference type="GO" id="GO:0008168">
    <property type="term" value="F:methyltransferase activity"/>
    <property type="evidence" value="ECO:0007669"/>
    <property type="project" value="TreeGrafter"/>
</dbReference>
<dbReference type="InterPro" id="IPR007757">
    <property type="entry name" value="MT-A70-like"/>
</dbReference>
<dbReference type="Pfam" id="PF05063">
    <property type="entry name" value="MT-A70"/>
    <property type="match status" value="1"/>
</dbReference>
<feature type="non-terminal residue" evidence="2">
    <location>
        <position position="1"/>
    </location>
</feature>
<keyword evidence="3" id="KW-1185">Reference proteome</keyword>
<protein>
    <submittedName>
        <fullName evidence="2">Uncharacterized protein</fullName>
    </submittedName>
</protein>
<reference evidence="2" key="1">
    <citation type="submission" date="2021-06" db="EMBL/GenBank/DDBJ databases">
        <authorList>
            <person name="Hodson N. C."/>
            <person name="Mongue J. A."/>
            <person name="Jaron S. K."/>
        </authorList>
    </citation>
    <scope>NUCLEOTIDE SEQUENCE</scope>
</reference>
<dbReference type="PROSITE" id="PS51143">
    <property type="entry name" value="MT_A70"/>
    <property type="match status" value="1"/>
</dbReference>
<dbReference type="GO" id="GO:0005634">
    <property type="term" value="C:nucleus"/>
    <property type="evidence" value="ECO:0007669"/>
    <property type="project" value="TreeGrafter"/>
</dbReference>
<comment type="similarity">
    <text evidence="1">Belongs to the MT-A70-like family.</text>
</comment>
<accession>A0A8J2PE47</accession>
<comment type="caution">
    <text evidence="2">The sequence shown here is derived from an EMBL/GenBank/DDBJ whole genome shotgun (WGS) entry which is preliminary data.</text>
</comment>
<dbReference type="Proteomes" id="UP000708208">
    <property type="component" value="Unassembled WGS sequence"/>
</dbReference>
<evidence type="ECO:0000313" key="3">
    <source>
        <dbReference type="Proteomes" id="UP000708208"/>
    </source>
</evidence>
<name>A0A8J2PE47_9HEXA</name>
<dbReference type="OrthoDB" id="61116at2759"/>
<dbReference type="PANTHER" id="PTHR12829:SF4">
    <property type="entry name" value="N(6)-ADENINE-SPECIFIC METHYLTRANSFERASE METTL4"/>
    <property type="match status" value="1"/>
</dbReference>
<dbReference type="EMBL" id="CAJVCH010472799">
    <property type="protein sequence ID" value="CAG7820212.1"/>
    <property type="molecule type" value="Genomic_DNA"/>
</dbReference>